<gene>
    <name evidence="1" type="primary">trim33_4</name>
    <name evidence="1" type="ORF">CM83_7525</name>
    <name evidence="2" type="ORF">g.23768</name>
</gene>
<accession>A0A0A9VZ84</accession>
<evidence type="ECO:0000313" key="2">
    <source>
        <dbReference type="EMBL" id="JAQ04288.1"/>
    </source>
</evidence>
<reference evidence="2" key="3">
    <citation type="journal article" date="2016" name="Gigascience">
        <title>De novo construction of an expanded transcriptome assembly for the western tarnished plant bug, Lygus hesperus.</title>
        <authorList>
            <person name="Tassone E.E."/>
            <person name="Geib S.M."/>
            <person name="Hall B."/>
            <person name="Fabrick J.A."/>
            <person name="Brent C.S."/>
            <person name="Hull J.J."/>
        </authorList>
    </citation>
    <scope>NUCLEOTIDE SEQUENCE</scope>
</reference>
<reference evidence="1" key="2">
    <citation type="submission" date="2014-07" db="EMBL/GenBank/DDBJ databases">
        <authorList>
            <person name="Hull J."/>
        </authorList>
    </citation>
    <scope>NUCLEOTIDE SEQUENCE</scope>
</reference>
<reference evidence="1" key="1">
    <citation type="journal article" date="2014" name="PLoS ONE">
        <title>Transcriptome-Based Identification of ABC Transporters in the Western Tarnished Plant Bug Lygus hesperus.</title>
        <authorList>
            <person name="Hull J.J."/>
            <person name="Chaney K."/>
            <person name="Geib S.M."/>
            <person name="Fabrick J.A."/>
            <person name="Brent C.S."/>
            <person name="Walsh D."/>
            <person name="Lavine L.C."/>
        </authorList>
    </citation>
    <scope>NUCLEOTIDE SEQUENCE</scope>
</reference>
<protein>
    <submittedName>
        <fullName evidence="1">E3 ubiquitin-protein ligase TRIM33</fullName>
    </submittedName>
</protein>
<dbReference type="EMBL" id="GBHO01045679">
    <property type="protein sequence ID" value="JAF97924.1"/>
    <property type="molecule type" value="Transcribed_RNA"/>
</dbReference>
<organism evidence="1">
    <name type="scientific">Lygus hesperus</name>
    <name type="common">Western plant bug</name>
    <dbReference type="NCBI Taxonomy" id="30085"/>
    <lineage>
        <taxon>Eukaryota</taxon>
        <taxon>Metazoa</taxon>
        <taxon>Ecdysozoa</taxon>
        <taxon>Arthropoda</taxon>
        <taxon>Hexapoda</taxon>
        <taxon>Insecta</taxon>
        <taxon>Pterygota</taxon>
        <taxon>Neoptera</taxon>
        <taxon>Paraneoptera</taxon>
        <taxon>Hemiptera</taxon>
        <taxon>Heteroptera</taxon>
        <taxon>Panheteroptera</taxon>
        <taxon>Cimicomorpha</taxon>
        <taxon>Miridae</taxon>
        <taxon>Mirini</taxon>
        <taxon>Lygus</taxon>
    </lineage>
</organism>
<name>A0A0A9VZ84_LYGHE</name>
<evidence type="ECO:0000313" key="1">
    <source>
        <dbReference type="EMBL" id="JAF97924.1"/>
    </source>
</evidence>
<dbReference type="EMBL" id="GDHC01014341">
    <property type="protein sequence ID" value="JAQ04288.1"/>
    <property type="molecule type" value="Transcribed_RNA"/>
</dbReference>
<dbReference type="AlphaFoldDB" id="A0A0A9VZ84"/>
<proteinExistence type="predicted"/>
<sequence>MYSGTGRLAKLDTVACSPQTGSIVLRLLLCCAVHCCCWCCTVMHVSRFLRSHFRHYLLRFRLWAVPTILYYCSIATADPTPLLHHGIGAHSVLVPPLHLQHLPPHFALSRCTLYRATAPCSNPTSNLVLHSARRYPIPGTCSYIGTTSSGTRSSLLGCLYCTSVSPIAATTATVSTFDRCTHSYCSANLGISNPHCVAIYCSSHGIAGYCTGIPSMSSYHPPPLVCVSAAFYHLPHSCRMSPVSRSVCVGTVARLSLATTVRVPGCVSTARPSGIVGIASSIALRTHFLFVSIVVIRCSVYCSHYCLKLFLLFLLPYHQLLLLYLELLDFVVVGVSPDGVGVVS</sequence>